<evidence type="ECO:0000313" key="2">
    <source>
        <dbReference type="Proteomes" id="UP000793456"/>
    </source>
</evidence>
<accession>A0ACD3QRA6</accession>
<comment type="caution">
    <text evidence="1">The sequence shown here is derived from an EMBL/GenBank/DDBJ whole genome shotgun (WGS) entry which is preliminary data.</text>
</comment>
<dbReference type="EMBL" id="CM011689">
    <property type="protein sequence ID" value="TMS09038.1"/>
    <property type="molecule type" value="Genomic_DNA"/>
</dbReference>
<keyword evidence="2" id="KW-1185">Reference proteome</keyword>
<proteinExistence type="predicted"/>
<protein>
    <submittedName>
        <fullName evidence="1">Uncharacterized protein</fullName>
    </submittedName>
</protein>
<organism evidence="1 2">
    <name type="scientific">Larimichthys crocea</name>
    <name type="common">Large yellow croaker</name>
    <name type="synonym">Pseudosciaena crocea</name>
    <dbReference type="NCBI Taxonomy" id="215358"/>
    <lineage>
        <taxon>Eukaryota</taxon>
        <taxon>Metazoa</taxon>
        <taxon>Chordata</taxon>
        <taxon>Craniata</taxon>
        <taxon>Vertebrata</taxon>
        <taxon>Euteleostomi</taxon>
        <taxon>Actinopterygii</taxon>
        <taxon>Neopterygii</taxon>
        <taxon>Teleostei</taxon>
        <taxon>Neoteleostei</taxon>
        <taxon>Acanthomorphata</taxon>
        <taxon>Eupercaria</taxon>
        <taxon>Sciaenidae</taxon>
        <taxon>Larimichthys</taxon>
    </lineage>
</organism>
<reference evidence="1" key="1">
    <citation type="submission" date="2018-11" db="EMBL/GenBank/DDBJ databases">
        <title>The sequence and de novo assembly of Larimichthys crocea genome using PacBio and Hi-C technologies.</title>
        <authorList>
            <person name="Xu P."/>
            <person name="Chen B."/>
            <person name="Zhou Z."/>
            <person name="Ke Q."/>
            <person name="Wu Y."/>
            <person name="Bai H."/>
            <person name="Pu F."/>
        </authorList>
    </citation>
    <scope>NUCLEOTIDE SEQUENCE</scope>
    <source>
        <tissue evidence="1">Muscle</tissue>
    </source>
</reference>
<sequence>MAPIKGDSLGAHTSLYMRSDTTNKCRAVKQMHMCADSTPCAVFTVTHQFLSAHVCLTGRLFLPSTLNYPFPQGEGTNCLVIEHVALPWYAAGVQVTVEDTGLPQGSNKIITVPVVPLDASLPQPPVMETGEAGPPGRMTSSKLPKGTDGSMMPVQGFAGAPATPQVKSTDSLKPSTPLILDVNLPHRPSPQKPAKASGETVSFSAGLTLPSFQGEIGIIRFNKVLVNDGGHYNAHTGIFTAPTEGRYLVTAVLAAQRGERVEAVLSVSSRSIQKLDSTGFLSGVTAPSSHDQCNCSSSTSLSLVLPLKRGDRVGLVLTAGKLAISASSEILSSFSAVLLYPSPSKR</sequence>
<dbReference type="Proteomes" id="UP000793456">
    <property type="component" value="Chromosome XVI"/>
</dbReference>
<gene>
    <name evidence="1" type="ORF">E3U43_014585</name>
</gene>
<evidence type="ECO:0000313" key="1">
    <source>
        <dbReference type="EMBL" id="TMS09038.1"/>
    </source>
</evidence>
<name>A0ACD3QRA6_LARCR</name>